<evidence type="ECO:0000256" key="1">
    <source>
        <dbReference type="SAM" id="Phobius"/>
    </source>
</evidence>
<name>X1AM79_9ZZZZ</name>
<protein>
    <submittedName>
        <fullName evidence="2">Uncharacterized protein</fullName>
    </submittedName>
</protein>
<sequence length="314" mass="37645">MDFQQFLYPLISSLKNYKVFKEKEIKYLKQPQLKLEDITRNFNFLSNNLDKSFNNSNRNIRNNFTVFKNKITEEIDRIKKFEYNSLKKLEVRIQYYKKMQIGKEYPFIIHLAINKNLIKLFNLKGVESVKYTIEPPIVAKKGFRIRLVSPSMRISPITRIVPINQKQHLFSQIIYFKLVPEYCGDFNILVEFMTKDYNIFDKKLIRVKVQKAGIDFYLPWICKKIYDEKTSKIKSKEKVQITGSFISFCSILTTIFVFFYSNLLKDIFYDYWQFLILGLFYFIILLSYYFYSKLRGNNPVQKSKIENIIPKGLN</sequence>
<reference evidence="2" key="1">
    <citation type="journal article" date="2014" name="Front. Microbiol.">
        <title>High frequency of phylogenetically diverse reductive dehalogenase-homologous genes in deep subseafloor sedimentary metagenomes.</title>
        <authorList>
            <person name="Kawai M."/>
            <person name="Futagami T."/>
            <person name="Toyoda A."/>
            <person name="Takaki Y."/>
            <person name="Nishi S."/>
            <person name="Hori S."/>
            <person name="Arai W."/>
            <person name="Tsubouchi T."/>
            <person name="Morono Y."/>
            <person name="Uchiyama I."/>
            <person name="Ito T."/>
            <person name="Fujiyama A."/>
            <person name="Inagaki F."/>
            <person name="Takami H."/>
        </authorList>
    </citation>
    <scope>NUCLEOTIDE SEQUENCE</scope>
    <source>
        <strain evidence="2">Expedition CK06-06</strain>
    </source>
</reference>
<evidence type="ECO:0000313" key="2">
    <source>
        <dbReference type="EMBL" id="GAG70572.1"/>
    </source>
</evidence>
<feature type="non-terminal residue" evidence="2">
    <location>
        <position position="314"/>
    </location>
</feature>
<keyword evidence="1" id="KW-0812">Transmembrane</keyword>
<comment type="caution">
    <text evidence="2">The sequence shown here is derived from an EMBL/GenBank/DDBJ whole genome shotgun (WGS) entry which is preliminary data.</text>
</comment>
<dbReference type="AlphaFoldDB" id="X1AM79"/>
<feature type="transmembrane region" description="Helical" evidence="1">
    <location>
        <begin position="239"/>
        <end position="259"/>
    </location>
</feature>
<dbReference type="EMBL" id="BART01001535">
    <property type="protein sequence ID" value="GAG70572.1"/>
    <property type="molecule type" value="Genomic_DNA"/>
</dbReference>
<gene>
    <name evidence="2" type="ORF">S01H4_05336</name>
</gene>
<accession>X1AM79</accession>
<organism evidence="2">
    <name type="scientific">marine sediment metagenome</name>
    <dbReference type="NCBI Taxonomy" id="412755"/>
    <lineage>
        <taxon>unclassified sequences</taxon>
        <taxon>metagenomes</taxon>
        <taxon>ecological metagenomes</taxon>
    </lineage>
</organism>
<feature type="transmembrane region" description="Helical" evidence="1">
    <location>
        <begin position="271"/>
        <end position="291"/>
    </location>
</feature>
<proteinExistence type="predicted"/>
<keyword evidence="1" id="KW-0472">Membrane</keyword>
<keyword evidence="1" id="KW-1133">Transmembrane helix</keyword>